<evidence type="ECO:0000313" key="2">
    <source>
        <dbReference type="EMBL" id="KAF2181043.1"/>
    </source>
</evidence>
<feature type="compositionally biased region" description="Basic and acidic residues" evidence="1">
    <location>
        <begin position="225"/>
        <end position="234"/>
    </location>
</feature>
<proteinExistence type="predicted"/>
<dbReference type="AlphaFoldDB" id="A0A6A6DPY2"/>
<dbReference type="EMBL" id="ML994654">
    <property type="protein sequence ID" value="KAF2181043.1"/>
    <property type="molecule type" value="Genomic_DNA"/>
</dbReference>
<feature type="region of interest" description="Disordered" evidence="1">
    <location>
        <begin position="225"/>
        <end position="244"/>
    </location>
</feature>
<reference evidence="2" key="1">
    <citation type="journal article" date="2020" name="Stud. Mycol.">
        <title>101 Dothideomycetes genomes: a test case for predicting lifestyles and emergence of pathogens.</title>
        <authorList>
            <person name="Haridas S."/>
            <person name="Albert R."/>
            <person name="Binder M."/>
            <person name="Bloem J."/>
            <person name="Labutti K."/>
            <person name="Salamov A."/>
            <person name="Andreopoulos B."/>
            <person name="Baker S."/>
            <person name="Barry K."/>
            <person name="Bills G."/>
            <person name="Bluhm B."/>
            <person name="Cannon C."/>
            <person name="Castanera R."/>
            <person name="Culley D."/>
            <person name="Daum C."/>
            <person name="Ezra D."/>
            <person name="Gonzalez J."/>
            <person name="Henrissat B."/>
            <person name="Kuo A."/>
            <person name="Liang C."/>
            <person name="Lipzen A."/>
            <person name="Lutzoni F."/>
            <person name="Magnuson J."/>
            <person name="Mondo S."/>
            <person name="Nolan M."/>
            <person name="Ohm R."/>
            <person name="Pangilinan J."/>
            <person name="Park H.-J."/>
            <person name="Ramirez L."/>
            <person name="Alfaro M."/>
            <person name="Sun H."/>
            <person name="Tritt A."/>
            <person name="Yoshinaga Y."/>
            <person name="Zwiers L.-H."/>
            <person name="Turgeon B."/>
            <person name="Goodwin S."/>
            <person name="Spatafora J."/>
            <person name="Crous P."/>
            <person name="Grigoriev I."/>
        </authorList>
    </citation>
    <scope>NUCLEOTIDE SEQUENCE</scope>
    <source>
        <strain evidence="2">CBS 207.26</strain>
    </source>
</reference>
<dbReference type="Proteomes" id="UP000800200">
    <property type="component" value="Unassembled WGS sequence"/>
</dbReference>
<name>A0A6A6DPY2_9PEZI</name>
<organism evidence="2 3">
    <name type="scientific">Zopfia rhizophila CBS 207.26</name>
    <dbReference type="NCBI Taxonomy" id="1314779"/>
    <lineage>
        <taxon>Eukaryota</taxon>
        <taxon>Fungi</taxon>
        <taxon>Dikarya</taxon>
        <taxon>Ascomycota</taxon>
        <taxon>Pezizomycotina</taxon>
        <taxon>Dothideomycetes</taxon>
        <taxon>Dothideomycetes incertae sedis</taxon>
        <taxon>Zopfiaceae</taxon>
        <taxon>Zopfia</taxon>
    </lineage>
</organism>
<sequence length="369" mass="42119">MNVLATRKLLEWGANPNAPNSEDGYPRDIVLWRVHKLMEDHAITLDMFKKKNTRGGKIRDAMDELTRPEEIFALLKDYKAKSGRELPPCEEKYTMPEWEEARLRQCFLQLGIDLRSIKQAVDRTDCPIAEIYASIISDVVSQRTEKALASSAEKLFRVQQYLADLTGEMDFSFHLEFNFERYGWRIELDELPAGFSSSGTLCTVDDGESASHDGKVPISRWIPEDLPRQDRPTQDIKLPLPSMPNSRRNMSAMEILRLEQLLPPEHSSIIIGPEGELGQLFNRGRSLPAGYRVLITGLTGGSHLSFTVGVKDGPARQPFTRAIPNGYSYTDPNEQAWNESCTDETSKRTDWSRFNQYWVPRCWLANYDV</sequence>
<evidence type="ECO:0000313" key="3">
    <source>
        <dbReference type="Proteomes" id="UP000800200"/>
    </source>
</evidence>
<accession>A0A6A6DPY2</accession>
<gene>
    <name evidence="2" type="ORF">K469DRAFT_692292</name>
</gene>
<protein>
    <submittedName>
        <fullName evidence="2">Uncharacterized protein</fullName>
    </submittedName>
</protein>
<keyword evidence="3" id="KW-1185">Reference proteome</keyword>
<evidence type="ECO:0000256" key="1">
    <source>
        <dbReference type="SAM" id="MobiDB-lite"/>
    </source>
</evidence>